<reference evidence="11" key="1">
    <citation type="submission" date="2016-10" db="EMBL/GenBank/DDBJ databases">
        <authorList>
            <person name="Varghese N."/>
            <person name="Submissions S."/>
        </authorList>
    </citation>
    <scope>NUCLEOTIDE SEQUENCE [LARGE SCALE GENOMIC DNA]</scope>
    <source>
        <strain evidence="11">DSM 44142</strain>
    </source>
</reference>
<dbReference type="CDD" id="cd04242">
    <property type="entry name" value="AAK_G5K_ProB"/>
    <property type="match status" value="1"/>
</dbReference>
<evidence type="ECO:0000256" key="3">
    <source>
        <dbReference type="ARBA" id="ARBA00022650"/>
    </source>
</evidence>
<dbReference type="Proteomes" id="UP000183053">
    <property type="component" value="Unassembled WGS sequence"/>
</dbReference>
<evidence type="ECO:0000256" key="2">
    <source>
        <dbReference type="ARBA" id="ARBA00022605"/>
    </source>
</evidence>
<dbReference type="InterPro" id="IPR001057">
    <property type="entry name" value="Glu/AcGlu_kinase"/>
</dbReference>
<protein>
    <recommendedName>
        <fullName evidence="8">Glutamate 5-kinase</fullName>
        <ecNumber evidence="8">2.7.2.11</ecNumber>
    </recommendedName>
    <alternativeName>
        <fullName evidence="8">Gamma-glutamyl kinase</fullName>
        <shortName evidence="8">GK</shortName>
    </alternativeName>
</protein>
<evidence type="ECO:0000256" key="7">
    <source>
        <dbReference type="ARBA" id="ARBA00022840"/>
    </source>
</evidence>
<evidence type="ECO:0000259" key="9">
    <source>
        <dbReference type="SMART" id="SM00359"/>
    </source>
</evidence>
<dbReference type="InterPro" id="IPR019797">
    <property type="entry name" value="Glutamate_5-kinase_CS"/>
</dbReference>
<dbReference type="GO" id="GO:0004349">
    <property type="term" value="F:glutamate 5-kinase activity"/>
    <property type="evidence" value="ECO:0007669"/>
    <property type="project" value="UniProtKB-UniRule"/>
</dbReference>
<dbReference type="InterPro" id="IPR036974">
    <property type="entry name" value="PUA_sf"/>
</dbReference>
<evidence type="ECO:0000256" key="1">
    <source>
        <dbReference type="ARBA" id="ARBA00022490"/>
    </source>
</evidence>
<dbReference type="GO" id="GO:0005829">
    <property type="term" value="C:cytosol"/>
    <property type="evidence" value="ECO:0007669"/>
    <property type="project" value="TreeGrafter"/>
</dbReference>
<dbReference type="SMART" id="SM00359">
    <property type="entry name" value="PUA"/>
    <property type="match status" value="1"/>
</dbReference>
<dbReference type="HAMAP" id="MF_00456">
    <property type="entry name" value="ProB"/>
    <property type="match status" value="1"/>
</dbReference>
<feature type="domain" description="PUA" evidence="9">
    <location>
        <begin position="290"/>
        <end position="369"/>
    </location>
</feature>
<feature type="binding site" evidence="8">
    <location>
        <position position="155"/>
    </location>
    <ligand>
        <name>substrate</name>
    </ligand>
</feature>
<dbReference type="PROSITE" id="PS50890">
    <property type="entry name" value="PUA"/>
    <property type="match status" value="1"/>
</dbReference>
<evidence type="ECO:0000256" key="8">
    <source>
        <dbReference type="HAMAP-Rule" id="MF_00456"/>
    </source>
</evidence>
<evidence type="ECO:0000313" key="11">
    <source>
        <dbReference type="Proteomes" id="UP000183053"/>
    </source>
</evidence>
<keyword evidence="1 8" id="KW-0963">Cytoplasm</keyword>
<dbReference type="Pfam" id="PF01472">
    <property type="entry name" value="PUA"/>
    <property type="match status" value="1"/>
</dbReference>
<gene>
    <name evidence="8" type="primary">proB</name>
    <name evidence="10" type="ORF">SAMN04489765_1782</name>
</gene>
<feature type="binding site" evidence="8">
    <location>
        <begin position="227"/>
        <end position="233"/>
    </location>
    <ligand>
        <name>ATP</name>
        <dbReference type="ChEBI" id="CHEBI:30616"/>
    </ligand>
</feature>
<dbReference type="InterPro" id="IPR005715">
    <property type="entry name" value="Glu_5kinase/COase_Synthase"/>
</dbReference>
<dbReference type="EC" id="2.7.2.11" evidence="8"/>
<dbReference type="UniPathway" id="UPA00098">
    <property type="reaction ID" value="UER00359"/>
</dbReference>
<dbReference type="Pfam" id="PF00696">
    <property type="entry name" value="AA_kinase"/>
    <property type="match status" value="1"/>
</dbReference>
<dbReference type="GO" id="GO:0003723">
    <property type="term" value="F:RNA binding"/>
    <property type="evidence" value="ECO:0007669"/>
    <property type="project" value="InterPro"/>
</dbReference>
<keyword evidence="7 8" id="KW-0067">ATP-binding</keyword>
<dbReference type="SUPFAM" id="SSF88697">
    <property type="entry name" value="PUA domain-like"/>
    <property type="match status" value="1"/>
</dbReference>
<comment type="subcellular location">
    <subcellularLocation>
        <location evidence="8">Cytoplasm</location>
    </subcellularLocation>
</comment>
<sequence>MTAAPAADELLAGDMRALVAGARKLVVKIGSSALTDLEHGLASDRLDALTDAIVARLDRGTEVIVVSSGAIGAGMAPLGLKRRPTDLATKQAVASVGQLQLANAWGASFRRYQRIVSLVLLTAHDIGLRVHAANAQRTLDRLRTLGAVPIINENDVVASNEVRFGDNDRLAALVAHLTGADALVLLSDVDGLYDGDPRKGDAALIAAVDGPEDLDGVVAGSGGALGTGGMASKLSAARLAADAGVPVLLTAAALADRALDGADVGTVFRPRAVRLSARRFWVRHAADVHGDVTLDDGAVAAVVDRRRSLLPAGVTAVSGTFSGGDVVNLRDLRGTVRARGVAAYDHTELEMMLGRDTTELPEGLRRPVVHADDLVPVR</sequence>
<dbReference type="FunFam" id="3.40.1160.10:FF:000006">
    <property type="entry name" value="Glutamate 5-kinase"/>
    <property type="match status" value="1"/>
</dbReference>
<keyword evidence="6 8" id="KW-0418">Kinase</keyword>
<dbReference type="InterPro" id="IPR015947">
    <property type="entry name" value="PUA-like_sf"/>
</dbReference>
<keyword evidence="3 8" id="KW-0641">Proline biosynthesis</keyword>
<dbReference type="InterPro" id="IPR036393">
    <property type="entry name" value="AceGlu_kinase-like_sf"/>
</dbReference>
<dbReference type="PRINTS" id="PR00474">
    <property type="entry name" value="GLU5KINASE"/>
</dbReference>
<dbReference type="Gene3D" id="3.40.1160.10">
    <property type="entry name" value="Acetylglutamate kinase-like"/>
    <property type="match status" value="2"/>
</dbReference>
<dbReference type="Gene3D" id="2.30.130.10">
    <property type="entry name" value="PUA domain"/>
    <property type="match status" value="1"/>
</dbReference>
<feature type="binding site" evidence="8">
    <location>
        <position position="68"/>
    </location>
    <ligand>
        <name>substrate</name>
    </ligand>
</feature>
<dbReference type="InterPro" id="IPR001048">
    <property type="entry name" value="Asp/Glu/Uridylate_kinase"/>
</dbReference>
<keyword evidence="11" id="KW-1185">Reference proteome</keyword>
<keyword evidence="5 8" id="KW-0547">Nucleotide-binding</keyword>
<dbReference type="PANTHER" id="PTHR43654:SF1">
    <property type="entry name" value="ISOPENTENYL PHOSPHATE KINASE"/>
    <property type="match status" value="1"/>
</dbReference>
<name>A0A1H1DL09_9ACTN</name>
<evidence type="ECO:0000313" key="10">
    <source>
        <dbReference type="EMBL" id="SDQ77195.1"/>
    </source>
</evidence>
<comment type="pathway">
    <text evidence="8">Amino-acid biosynthesis; L-proline biosynthesis; L-glutamate 5-semialdehyde from L-glutamate: step 1/2.</text>
</comment>
<dbReference type="CDD" id="cd21157">
    <property type="entry name" value="PUA_G5K"/>
    <property type="match status" value="1"/>
</dbReference>
<dbReference type="InterPro" id="IPR011529">
    <property type="entry name" value="Glu_5kinase"/>
</dbReference>
<dbReference type="EMBL" id="FNLF01000002">
    <property type="protein sequence ID" value="SDQ77195.1"/>
    <property type="molecule type" value="Genomic_DNA"/>
</dbReference>
<evidence type="ECO:0000256" key="5">
    <source>
        <dbReference type="ARBA" id="ARBA00022741"/>
    </source>
</evidence>
<dbReference type="NCBIfam" id="TIGR01027">
    <property type="entry name" value="proB"/>
    <property type="match status" value="1"/>
</dbReference>
<comment type="catalytic activity">
    <reaction evidence="8">
        <text>L-glutamate + ATP = L-glutamyl 5-phosphate + ADP</text>
        <dbReference type="Rhea" id="RHEA:14877"/>
        <dbReference type="ChEBI" id="CHEBI:29985"/>
        <dbReference type="ChEBI" id="CHEBI:30616"/>
        <dbReference type="ChEBI" id="CHEBI:58274"/>
        <dbReference type="ChEBI" id="CHEBI:456216"/>
        <dbReference type="EC" id="2.7.2.11"/>
    </reaction>
</comment>
<proteinExistence type="inferred from homology"/>
<comment type="similarity">
    <text evidence="8">Belongs to the glutamate 5-kinase family.</text>
</comment>
<keyword evidence="4 8" id="KW-0808">Transferase</keyword>
<evidence type="ECO:0000256" key="6">
    <source>
        <dbReference type="ARBA" id="ARBA00022777"/>
    </source>
</evidence>
<dbReference type="PROSITE" id="PS00902">
    <property type="entry name" value="GLUTAMATE_5_KINASE"/>
    <property type="match status" value="1"/>
</dbReference>
<keyword evidence="2 8" id="KW-0028">Amino-acid biosynthesis</keyword>
<dbReference type="SUPFAM" id="SSF53633">
    <property type="entry name" value="Carbamate kinase-like"/>
    <property type="match status" value="1"/>
</dbReference>
<feature type="binding site" evidence="8">
    <location>
        <position position="167"/>
    </location>
    <ligand>
        <name>substrate</name>
    </ligand>
</feature>
<dbReference type="InterPro" id="IPR002478">
    <property type="entry name" value="PUA"/>
</dbReference>
<comment type="function">
    <text evidence="8">Catalyzes the transfer of a phosphate group to glutamate to form L-glutamate 5-phosphate.</text>
</comment>
<dbReference type="STRING" id="47312.SAMN04489765_1782"/>
<feature type="binding site" evidence="8">
    <location>
        <begin position="187"/>
        <end position="188"/>
    </location>
    <ligand>
        <name>ATP</name>
        <dbReference type="ChEBI" id="CHEBI:30616"/>
    </ligand>
</feature>
<dbReference type="PANTHER" id="PTHR43654">
    <property type="entry name" value="GLUTAMATE 5-KINASE"/>
    <property type="match status" value="1"/>
</dbReference>
<organism evidence="10 11">
    <name type="scientific">Tsukamurella pulmonis</name>
    <dbReference type="NCBI Taxonomy" id="47312"/>
    <lineage>
        <taxon>Bacteria</taxon>
        <taxon>Bacillati</taxon>
        <taxon>Actinomycetota</taxon>
        <taxon>Actinomycetes</taxon>
        <taxon>Mycobacteriales</taxon>
        <taxon>Tsukamurellaceae</taxon>
        <taxon>Tsukamurella</taxon>
    </lineage>
</organism>
<dbReference type="GO" id="GO:0005524">
    <property type="term" value="F:ATP binding"/>
    <property type="evidence" value="ECO:0007669"/>
    <property type="project" value="UniProtKB-KW"/>
</dbReference>
<feature type="binding site" evidence="8">
    <location>
        <position position="28"/>
    </location>
    <ligand>
        <name>ATP</name>
        <dbReference type="ChEBI" id="CHEBI:30616"/>
    </ligand>
</feature>
<dbReference type="PIRSF" id="PIRSF000729">
    <property type="entry name" value="GK"/>
    <property type="match status" value="1"/>
</dbReference>
<dbReference type="GO" id="GO:0055129">
    <property type="term" value="P:L-proline biosynthetic process"/>
    <property type="evidence" value="ECO:0007669"/>
    <property type="project" value="UniProtKB-UniRule"/>
</dbReference>
<accession>A0A1H1DL09</accession>
<dbReference type="AlphaFoldDB" id="A0A1H1DL09"/>
<evidence type="ECO:0000256" key="4">
    <source>
        <dbReference type="ARBA" id="ARBA00022679"/>
    </source>
</evidence>
<dbReference type="InterPro" id="IPR041739">
    <property type="entry name" value="G5K_ProB"/>
</dbReference>